<dbReference type="SUPFAM" id="SSF103088">
    <property type="entry name" value="OmpA-like"/>
    <property type="match status" value="1"/>
</dbReference>
<dbReference type="PROSITE" id="PS51123">
    <property type="entry name" value="OMPA_2"/>
    <property type="match status" value="1"/>
</dbReference>
<evidence type="ECO:0000256" key="3">
    <source>
        <dbReference type="ARBA" id="ARBA00023237"/>
    </source>
</evidence>
<evidence type="ECO:0000256" key="5">
    <source>
        <dbReference type="SAM" id="Coils"/>
    </source>
</evidence>
<dbReference type="PANTHER" id="PTHR30329">
    <property type="entry name" value="STATOR ELEMENT OF FLAGELLAR MOTOR COMPLEX"/>
    <property type="match status" value="1"/>
</dbReference>
<evidence type="ECO:0000256" key="4">
    <source>
        <dbReference type="PROSITE-ProRule" id="PRU00473"/>
    </source>
</evidence>
<dbReference type="InterPro" id="IPR036737">
    <property type="entry name" value="OmpA-like_sf"/>
</dbReference>
<keyword evidence="9" id="KW-1185">Reference proteome</keyword>
<evidence type="ECO:0000313" key="9">
    <source>
        <dbReference type="Proteomes" id="UP000546007"/>
    </source>
</evidence>
<sequence>MKKTFILLFVAILPLLASAQKEEVKVTVVEEESTAPWRGFVTNGFWDNWFISIGAGGQVYFGEYDSKDDFGRRITPTFDFSVGKWLMPTLGVRAQVGGFTLKGLTSDPANIYAKGPSRVDGYYKQKWQQFNVHVDGLLNLSNWIGGYRTDRFYEAVPFAGFGMIHGCSSADNTKFMFVAGLINKMRLSNAFDFNIEIKGSLVPQSFDGDTGGSKGEGILGVTAGFTYKFNQRNFRREKPTEIISTGVSPEMLSAAEAKLAEQIRRADRLQDELNQARKAQPQVVKEVKAAPLAIFFNINKANITAKEMINLKYYAEIIKSNPNQVYRVTGYADKATGTPAYNQKLSEKRAQNVADALVKKFGVKASQLQVVGKGGVDNLYEGGVQLSRVVIVE</sequence>
<dbReference type="Proteomes" id="UP000546007">
    <property type="component" value="Unassembled WGS sequence"/>
</dbReference>
<proteinExistence type="predicted"/>
<dbReference type="RefSeq" id="WP_229782881.1">
    <property type="nucleotide sequence ID" value="NZ_AP028155.1"/>
</dbReference>
<feature type="domain" description="OmpA-like" evidence="7">
    <location>
        <begin position="283"/>
        <end position="393"/>
    </location>
</feature>
<feature type="signal peptide" evidence="6">
    <location>
        <begin position="1"/>
        <end position="19"/>
    </location>
</feature>
<dbReference type="CDD" id="cd07185">
    <property type="entry name" value="OmpA_C-like"/>
    <property type="match status" value="1"/>
</dbReference>
<keyword evidence="6" id="KW-0732">Signal</keyword>
<dbReference type="AlphaFoldDB" id="A0A7W6HTS2"/>
<evidence type="ECO:0000259" key="7">
    <source>
        <dbReference type="PROSITE" id="PS51123"/>
    </source>
</evidence>
<dbReference type="Gene3D" id="3.30.1330.60">
    <property type="entry name" value="OmpA-like domain"/>
    <property type="match status" value="1"/>
</dbReference>
<reference evidence="8 9" key="1">
    <citation type="submission" date="2020-08" db="EMBL/GenBank/DDBJ databases">
        <title>Genomic Encyclopedia of Type Strains, Phase IV (KMG-IV): sequencing the most valuable type-strain genomes for metagenomic binning, comparative biology and taxonomic classification.</title>
        <authorList>
            <person name="Goeker M."/>
        </authorList>
    </citation>
    <scope>NUCLEOTIDE SEQUENCE [LARGE SCALE GENOMIC DNA]</scope>
    <source>
        <strain evidence="8 9">DSM 105721</strain>
    </source>
</reference>
<dbReference type="EMBL" id="JACIES010000001">
    <property type="protein sequence ID" value="MBB4024841.1"/>
    <property type="molecule type" value="Genomic_DNA"/>
</dbReference>
<protein>
    <submittedName>
        <fullName evidence="8">Outer membrane protein OmpA-like peptidoglycan-associated protein</fullName>
    </submittedName>
</protein>
<dbReference type="PROSITE" id="PS01068">
    <property type="entry name" value="OMPA_1"/>
    <property type="match status" value="1"/>
</dbReference>
<evidence type="ECO:0000313" key="8">
    <source>
        <dbReference type="EMBL" id="MBB4024841.1"/>
    </source>
</evidence>
<dbReference type="GO" id="GO:0009279">
    <property type="term" value="C:cell outer membrane"/>
    <property type="evidence" value="ECO:0007669"/>
    <property type="project" value="UniProtKB-SubCell"/>
</dbReference>
<keyword evidence="5" id="KW-0175">Coiled coil</keyword>
<feature type="chain" id="PRO_5030744613" evidence="6">
    <location>
        <begin position="20"/>
        <end position="393"/>
    </location>
</feature>
<keyword evidence="2 4" id="KW-0472">Membrane</keyword>
<evidence type="ECO:0000256" key="6">
    <source>
        <dbReference type="SAM" id="SignalP"/>
    </source>
</evidence>
<gene>
    <name evidence="8" type="ORF">GGR14_000602</name>
</gene>
<dbReference type="Pfam" id="PF00691">
    <property type="entry name" value="OmpA"/>
    <property type="match status" value="1"/>
</dbReference>
<keyword evidence="3" id="KW-0998">Cell outer membrane</keyword>
<comment type="caution">
    <text evidence="8">The sequence shown here is derived from an EMBL/GenBank/DDBJ whole genome shotgun (WGS) entry which is preliminary data.</text>
</comment>
<evidence type="ECO:0000256" key="1">
    <source>
        <dbReference type="ARBA" id="ARBA00004442"/>
    </source>
</evidence>
<feature type="coiled-coil region" evidence="5">
    <location>
        <begin position="252"/>
        <end position="279"/>
    </location>
</feature>
<name>A0A7W6HTS2_9BACT</name>
<dbReference type="InterPro" id="IPR006690">
    <property type="entry name" value="OMPA-like_CS"/>
</dbReference>
<comment type="subcellular location">
    <subcellularLocation>
        <location evidence="1">Cell outer membrane</location>
    </subcellularLocation>
</comment>
<dbReference type="InterPro" id="IPR006665">
    <property type="entry name" value="OmpA-like"/>
</dbReference>
<dbReference type="PANTHER" id="PTHR30329:SF21">
    <property type="entry name" value="LIPOPROTEIN YIAD-RELATED"/>
    <property type="match status" value="1"/>
</dbReference>
<dbReference type="PRINTS" id="PR01021">
    <property type="entry name" value="OMPADOMAIN"/>
</dbReference>
<dbReference type="InterPro" id="IPR006664">
    <property type="entry name" value="OMP_bac"/>
</dbReference>
<accession>A0A7W6HTS2</accession>
<dbReference type="InterPro" id="IPR050330">
    <property type="entry name" value="Bact_OuterMem_StrucFunc"/>
</dbReference>
<dbReference type="GeneID" id="93101059"/>
<evidence type="ECO:0000256" key="2">
    <source>
        <dbReference type="ARBA" id="ARBA00023136"/>
    </source>
</evidence>
<organism evidence="8 9">
    <name type="scientific">Butyricimonas faecihominis</name>
    <dbReference type="NCBI Taxonomy" id="1472416"/>
    <lineage>
        <taxon>Bacteria</taxon>
        <taxon>Pseudomonadati</taxon>
        <taxon>Bacteroidota</taxon>
        <taxon>Bacteroidia</taxon>
        <taxon>Bacteroidales</taxon>
        <taxon>Odoribacteraceae</taxon>
        <taxon>Butyricimonas</taxon>
    </lineage>
</organism>